<name>A0A2P4ZBY0_9HYPO</name>
<dbReference type="AlphaFoldDB" id="A0A2P4ZBY0"/>
<gene>
    <name evidence="3" type="ORF">TGAM01_v209391</name>
</gene>
<evidence type="ECO:0000256" key="2">
    <source>
        <dbReference type="SAM" id="MobiDB-lite"/>
    </source>
</evidence>
<dbReference type="GeneID" id="29985872"/>
<dbReference type="EMBL" id="JPDN02000045">
    <property type="protein sequence ID" value="PON21804.1"/>
    <property type="molecule type" value="Genomic_DNA"/>
</dbReference>
<keyword evidence="1" id="KW-0175">Coiled coil</keyword>
<evidence type="ECO:0000313" key="4">
    <source>
        <dbReference type="Proteomes" id="UP000054821"/>
    </source>
</evidence>
<dbReference type="RefSeq" id="XP_018660979.1">
    <property type="nucleotide sequence ID" value="XM_018805789.1"/>
</dbReference>
<organism evidence="3 4">
    <name type="scientific">Trichoderma gamsii</name>
    <dbReference type="NCBI Taxonomy" id="398673"/>
    <lineage>
        <taxon>Eukaryota</taxon>
        <taxon>Fungi</taxon>
        <taxon>Dikarya</taxon>
        <taxon>Ascomycota</taxon>
        <taxon>Pezizomycotina</taxon>
        <taxon>Sordariomycetes</taxon>
        <taxon>Hypocreomycetidae</taxon>
        <taxon>Hypocreales</taxon>
        <taxon>Hypocreaceae</taxon>
        <taxon>Trichoderma</taxon>
    </lineage>
</organism>
<feature type="region of interest" description="Disordered" evidence="2">
    <location>
        <begin position="1"/>
        <end position="81"/>
    </location>
</feature>
<proteinExistence type="predicted"/>
<sequence>MHHAEAEGGDDDNTLANNSRAMTRSTRSLRSSHASVHGQGSAVSEQVPVRQHETAGSRKRNRFESEDELTGPAKHPRTRTYSATEVENWETVFIGIASRLDPEAVRTLLDDSKSQIKRQRSRIAQLRALIQQERDVHQGFEENQKERYAALEKDFRAHKNKMASILTANVEAFGPKISDDTIVGEWKQLCYKKEVFERDFGEIIKQAANLHLAMMRSKAIFVVQWAGNDSGEDDCRYDPETMIPLQDEVNATSSSHAVDINESPGVWKIGNADGENFDSVMVLCKSVVVVKEQKTTVVLE</sequence>
<protein>
    <submittedName>
        <fullName evidence="3">Uncharacterized protein</fullName>
    </submittedName>
</protein>
<keyword evidence="4" id="KW-1185">Reference proteome</keyword>
<dbReference type="STRING" id="398673.A0A2P4ZBY0"/>
<comment type="caution">
    <text evidence="3">The sequence shown here is derived from an EMBL/GenBank/DDBJ whole genome shotgun (WGS) entry which is preliminary data.</text>
</comment>
<reference evidence="3 4" key="1">
    <citation type="journal article" date="2016" name="Genome Announc.">
        <title>Draft Whole-Genome Sequence of Trichoderma gamsii T6085, a Promising Biocontrol Agent of Fusarium Head Blight on Wheat.</title>
        <authorList>
            <person name="Baroncelli R."/>
            <person name="Zapparata A."/>
            <person name="Piaggeschi G."/>
            <person name="Sarrocco S."/>
            <person name="Vannacci G."/>
        </authorList>
    </citation>
    <scope>NUCLEOTIDE SEQUENCE [LARGE SCALE GENOMIC DNA]</scope>
    <source>
        <strain evidence="3 4">T6085</strain>
    </source>
</reference>
<feature type="coiled-coil region" evidence="1">
    <location>
        <begin position="109"/>
        <end position="161"/>
    </location>
</feature>
<evidence type="ECO:0000313" key="3">
    <source>
        <dbReference type="EMBL" id="PON21804.1"/>
    </source>
</evidence>
<evidence type="ECO:0000256" key="1">
    <source>
        <dbReference type="SAM" id="Coils"/>
    </source>
</evidence>
<accession>A0A2P4ZBY0</accession>
<feature type="compositionally biased region" description="Polar residues" evidence="2">
    <location>
        <begin position="14"/>
        <end position="34"/>
    </location>
</feature>
<dbReference type="Proteomes" id="UP000054821">
    <property type="component" value="Unassembled WGS sequence"/>
</dbReference>